<feature type="domain" description="HTH lysR-type" evidence="5">
    <location>
        <begin position="1"/>
        <end position="59"/>
    </location>
</feature>
<accession>A0A099KFW2</accession>
<keyword evidence="3" id="KW-0238">DNA-binding</keyword>
<evidence type="ECO:0000259" key="5">
    <source>
        <dbReference type="PROSITE" id="PS50931"/>
    </source>
</evidence>
<dbReference type="GO" id="GO:0043565">
    <property type="term" value="F:sequence-specific DNA binding"/>
    <property type="evidence" value="ECO:0007669"/>
    <property type="project" value="TreeGrafter"/>
</dbReference>
<dbReference type="EMBL" id="JQEC01000057">
    <property type="protein sequence ID" value="KGJ89160.1"/>
    <property type="molecule type" value="Genomic_DNA"/>
</dbReference>
<reference evidence="6 7" key="1">
    <citation type="submission" date="2014-08" db="EMBL/GenBank/DDBJ databases">
        <title>Genomic and Phenotypic Diversity of Colwellia psychrerythraea strains from Disparate Marine Basins.</title>
        <authorList>
            <person name="Techtmann S.M."/>
            <person name="Stelling S.C."/>
            <person name="Utturkar S.M."/>
            <person name="Alshibli N."/>
            <person name="Harris A."/>
            <person name="Brown S.D."/>
            <person name="Hazen T.C."/>
        </authorList>
    </citation>
    <scope>NUCLEOTIDE SEQUENCE [LARGE SCALE GENOMIC DNA]</scope>
    <source>
        <strain evidence="6 7">GAB14E</strain>
    </source>
</reference>
<evidence type="ECO:0000256" key="2">
    <source>
        <dbReference type="ARBA" id="ARBA00023015"/>
    </source>
</evidence>
<evidence type="ECO:0000256" key="3">
    <source>
        <dbReference type="ARBA" id="ARBA00023125"/>
    </source>
</evidence>
<dbReference type="RefSeq" id="WP_197061240.1">
    <property type="nucleotide sequence ID" value="NZ_JQEC01000057.1"/>
</dbReference>
<dbReference type="GO" id="GO:0003700">
    <property type="term" value="F:DNA-binding transcription factor activity"/>
    <property type="evidence" value="ECO:0007669"/>
    <property type="project" value="InterPro"/>
</dbReference>
<dbReference type="AlphaFoldDB" id="A0A099KFW2"/>
<name>A0A099KFW2_COLPS</name>
<dbReference type="PATRIC" id="fig|28229.3.peg.4132"/>
<dbReference type="PANTHER" id="PTHR30537:SF5">
    <property type="entry name" value="HTH-TYPE TRANSCRIPTIONAL ACTIVATOR TTDR-RELATED"/>
    <property type="match status" value="1"/>
</dbReference>
<organism evidence="6 7">
    <name type="scientific">Colwellia psychrerythraea</name>
    <name type="common">Vibrio psychroerythus</name>
    <dbReference type="NCBI Taxonomy" id="28229"/>
    <lineage>
        <taxon>Bacteria</taxon>
        <taxon>Pseudomonadati</taxon>
        <taxon>Pseudomonadota</taxon>
        <taxon>Gammaproteobacteria</taxon>
        <taxon>Alteromonadales</taxon>
        <taxon>Colwelliaceae</taxon>
        <taxon>Colwellia</taxon>
    </lineage>
</organism>
<comment type="similarity">
    <text evidence="1">Belongs to the LysR transcriptional regulatory family.</text>
</comment>
<dbReference type="CDD" id="cd08471">
    <property type="entry name" value="PBP2_CrgA_like_2"/>
    <property type="match status" value="1"/>
</dbReference>
<gene>
    <name evidence="6" type="ORF">GAB14E_4156</name>
</gene>
<protein>
    <submittedName>
        <fullName evidence="6">Transcriptional regulator, LysR family</fullName>
    </submittedName>
</protein>
<dbReference type="InterPro" id="IPR036388">
    <property type="entry name" value="WH-like_DNA-bd_sf"/>
</dbReference>
<dbReference type="PROSITE" id="PS50931">
    <property type="entry name" value="HTH_LYSR"/>
    <property type="match status" value="1"/>
</dbReference>
<evidence type="ECO:0000313" key="7">
    <source>
        <dbReference type="Proteomes" id="UP000029868"/>
    </source>
</evidence>
<proteinExistence type="inferred from homology"/>
<keyword evidence="2" id="KW-0805">Transcription regulation</keyword>
<keyword evidence="4" id="KW-0804">Transcription</keyword>
<comment type="caution">
    <text evidence="6">The sequence shown here is derived from an EMBL/GenBank/DDBJ whole genome shotgun (WGS) entry which is preliminary data.</text>
</comment>
<dbReference type="InterPro" id="IPR036390">
    <property type="entry name" value="WH_DNA-bd_sf"/>
</dbReference>
<evidence type="ECO:0000313" key="6">
    <source>
        <dbReference type="EMBL" id="KGJ89160.1"/>
    </source>
</evidence>
<dbReference type="PANTHER" id="PTHR30537">
    <property type="entry name" value="HTH-TYPE TRANSCRIPTIONAL REGULATOR"/>
    <property type="match status" value="1"/>
</dbReference>
<dbReference type="Pfam" id="PF00126">
    <property type="entry name" value="HTH_1"/>
    <property type="match status" value="1"/>
</dbReference>
<dbReference type="Proteomes" id="UP000029868">
    <property type="component" value="Unassembled WGS sequence"/>
</dbReference>
<evidence type="ECO:0000256" key="1">
    <source>
        <dbReference type="ARBA" id="ARBA00009437"/>
    </source>
</evidence>
<dbReference type="InterPro" id="IPR005119">
    <property type="entry name" value="LysR_subst-bd"/>
</dbReference>
<dbReference type="Gene3D" id="1.10.10.10">
    <property type="entry name" value="Winged helix-like DNA-binding domain superfamily/Winged helix DNA-binding domain"/>
    <property type="match status" value="1"/>
</dbReference>
<dbReference type="InterPro" id="IPR058163">
    <property type="entry name" value="LysR-type_TF_proteobact-type"/>
</dbReference>
<dbReference type="Gene3D" id="3.40.190.290">
    <property type="match status" value="1"/>
</dbReference>
<dbReference type="SUPFAM" id="SSF46785">
    <property type="entry name" value="Winged helix' DNA-binding domain"/>
    <property type="match status" value="1"/>
</dbReference>
<dbReference type="FunFam" id="1.10.10.10:FF:000001">
    <property type="entry name" value="LysR family transcriptional regulator"/>
    <property type="match status" value="1"/>
</dbReference>
<dbReference type="SUPFAM" id="SSF53850">
    <property type="entry name" value="Periplasmic binding protein-like II"/>
    <property type="match status" value="1"/>
</dbReference>
<dbReference type="InterPro" id="IPR000847">
    <property type="entry name" value="LysR_HTH_N"/>
</dbReference>
<dbReference type="GO" id="GO:0006351">
    <property type="term" value="P:DNA-templated transcription"/>
    <property type="evidence" value="ECO:0007669"/>
    <property type="project" value="TreeGrafter"/>
</dbReference>
<evidence type="ECO:0000256" key="4">
    <source>
        <dbReference type="ARBA" id="ARBA00023163"/>
    </source>
</evidence>
<dbReference type="Pfam" id="PF03466">
    <property type="entry name" value="LysR_substrate"/>
    <property type="match status" value="1"/>
</dbReference>
<sequence length="299" mass="33329">MDLFHLMKVYIAVAEEQGFSAASRRLNMSAPTVTRAIVHLEDKLKVKLLNRTTRYVRMTEAGTRYLEDAKRILQDVSIANEAALGINSTPQGKLSVTAPVLFGQQFVLPAITDYLTRYPQTQVNAVFLDRVVNLLEEGYDVGIRIGELVDSSMRAKKVGNVRLVLVASPEYLNKHGIPQDCQQLAQHTLIAANTGSLNPDWQFLVNKQSQTVKIKPRLIVTTNQAAINAAKQGLGITRVISYQVADELKDNQLKVVLETFEHPAKPINIVHREDKFSSAKVRSFIDLLAKQLQENSALN</sequence>